<dbReference type="RefSeq" id="XP_007317654.1">
    <property type="nucleotide sequence ID" value="XM_007317592.1"/>
</dbReference>
<accession>F8NT59</accession>
<dbReference type="Proteomes" id="UP000008064">
    <property type="component" value="Unassembled WGS sequence"/>
</dbReference>
<sequence length="250" mass="27368">MFDPADIPLPRILDPILDFLSEKLSPPAYDFLLSFISHALALVSALVSLVLSLVASKPWEWDAQTIIPPLITVLAAYLALISLYRTTTWMFRTALWFIKWGSIIGALAAGTGWYLGNQGGGGGGVASTLGSIVLGILNNQGRNDAAYSQPRYKSSTSRSSRTRSDGQKRPKPWESFEKHEEWQYKANDEDHSGGEEAGKIMSDIVDSVNHIMGEGGWWDTAKAAFGTGSATEENADTTRSGRRKKDSRSR</sequence>
<dbReference type="OrthoDB" id="2502792at2759"/>
<feature type="transmembrane region" description="Helical" evidence="2">
    <location>
        <begin position="121"/>
        <end position="138"/>
    </location>
</feature>
<evidence type="ECO:0000256" key="1">
    <source>
        <dbReference type="SAM" id="MobiDB-lite"/>
    </source>
</evidence>
<organism>
    <name type="scientific">Serpula lacrymans var. lacrymans (strain S7.9)</name>
    <name type="common">Dry rot fungus</name>
    <dbReference type="NCBI Taxonomy" id="578457"/>
    <lineage>
        <taxon>Eukaryota</taxon>
        <taxon>Fungi</taxon>
        <taxon>Dikarya</taxon>
        <taxon>Basidiomycota</taxon>
        <taxon>Agaricomycotina</taxon>
        <taxon>Agaricomycetes</taxon>
        <taxon>Agaricomycetidae</taxon>
        <taxon>Boletales</taxon>
        <taxon>Coniophorineae</taxon>
        <taxon>Serpulaceae</taxon>
        <taxon>Serpula</taxon>
    </lineage>
</organism>
<proteinExistence type="predicted"/>
<evidence type="ECO:0000313" key="3">
    <source>
        <dbReference type="EMBL" id="EGO25532.1"/>
    </source>
</evidence>
<feature type="region of interest" description="Disordered" evidence="1">
    <location>
        <begin position="144"/>
        <end position="196"/>
    </location>
</feature>
<gene>
    <name evidence="3" type="ORF">SERLADRAFT_415073</name>
</gene>
<keyword evidence="2" id="KW-1133">Transmembrane helix</keyword>
<feature type="compositionally biased region" description="Basic residues" evidence="1">
    <location>
        <begin position="240"/>
        <end position="250"/>
    </location>
</feature>
<feature type="transmembrane region" description="Helical" evidence="2">
    <location>
        <begin position="66"/>
        <end position="84"/>
    </location>
</feature>
<dbReference type="HOGENOM" id="CLU_072376_0_0_1"/>
<evidence type="ECO:0000256" key="2">
    <source>
        <dbReference type="SAM" id="Phobius"/>
    </source>
</evidence>
<reference evidence="3" key="1">
    <citation type="submission" date="2011-04" db="EMBL/GenBank/DDBJ databases">
        <title>Evolution of plant cell wall degrading machinery underlies the functional diversity of forest fungi.</title>
        <authorList>
            <consortium name="US DOE Joint Genome Institute (JGI-PGF)"/>
            <person name="Eastwood D.C."/>
            <person name="Floudas D."/>
            <person name="Binder M."/>
            <person name="Majcherczyk A."/>
            <person name="Schneider P."/>
            <person name="Aerts A."/>
            <person name="Asiegbu F.O."/>
            <person name="Baker S.E."/>
            <person name="Barry K."/>
            <person name="Bendiksby M."/>
            <person name="Blumentritt M."/>
            <person name="Coutinho P.M."/>
            <person name="Cullen D."/>
            <person name="Cullen D."/>
            <person name="Gathman A."/>
            <person name="Goodell B."/>
            <person name="Henrissat B."/>
            <person name="Ihrmark K."/>
            <person name="Kauserud H."/>
            <person name="Kohler A."/>
            <person name="LaButti K."/>
            <person name="Lapidus A."/>
            <person name="Lavin J.L."/>
            <person name="Lee Y.-H."/>
            <person name="Lindquist E."/>
            <person name="Lilly W."/>
            <person name="Lucas S."/>
            <person name="Morin E."/>
            <person name="Murat C."/>
            <person name="Oguiza J.A."/>
            <person name="Park J."/>
            <person name="Pisabarro A.G."/>
            <person name="Riley R."/>
            <person name="Rosling A."/>
            <person name="Salamov A."/>
            <person name="Schmidt O."/>
            <person name="Schmutz J."/>
            <person name="Skrede I."/>
            <person name="Stenlid J."/>
            <person name="Wiebenga A."/>
            <person name="Xie X."/>
            <person name="Kues U."/>
            <person name="Hibbett D.S."/>
            <person name="Hoffmeister D."/>
            <person name="Hogberg N."/>
            <person name="Martin F."/>
            <person name="Grigoriev I.V."/>
            <person name="Watkinson S.C."/>
        </authorList>
    </citation>
    <scope>NUCLEOTIDE SEQUENCE</scope>
    <source>
        <strain evidence="3">S7.9</strain>
    </source>
</reference>
<protein>
    <submittedName>
        <fullName evidence="3">Uncharacterized protein</fullName>
    </submittedName>
</protein>
<feature type="compositionally biased region" description="Basic and acidic residues" evidence="1">
    <location>
        <begin position="162"/>
        <end position="196"/>
    </location>
</feature>
<dbReference type="GeneID" id="18813349"/>
<dbReference type="AlphaFoldDB" id="F8NT59"/>
<dbReference type="EMBL" id="GL945433">
    <property type="protein sequence ID" value="EGO25532.1"/>
    <property type="molecule type" value="Genomic_DNA"/>
</dbReference>
<name>F8NT59_SERL9</name>
<dbReference type="KEGG" id="sla:SERLADRAFT_415073"/>
<feature type="transmembrane region" description="Helical" evidence="2">
    <location>
        <begin position="31"/>
        <end position="54"/>
    </location>
</feature>
<keyword evidence="2" id="KW-0812">Transmembrane</keyword>
<feature type="region of interest" description="Disordered" evidence="1">
    <location>
        <begin position="223"/>
        <end position="250"/>
    </location>
</feature>
<keyword evidence="2" id="KW-0472">Membrane</keyword>
<feature type="transmembrane region" description="Helical" evidence="2">
    <location>
        <begin position="96"/>
        <end position="115"/>
    </location>
</feature>